<dbReference type="Pfam" id="PF03450">
    <property type="entry name" value="CO_deh_flav_C"/>
    <property type="match status" value="1"/>
</dbReference>
<dbReference type="Pfam" id="PF00941">
    <property type="entry name" value="FAD_binding_5"/>
    <property type="match status" value="1"/>
</dbReference>
<dbReference type="EMBL" id="BAAAUX010000011">
    <property type="protein sequence ID" value="GAA2785388.1"/>
    <property type="molecule type" value="Genomic_DNA"/>
</dbReference>
<dbReference type="InterPro" id="IPR036683">
    <property type="entry name" value="CO_DH_flav_C_dom_sf"/>
</dbReference>
<dbReference type="PANTHER" id="PTHR42659">
    <property type="entry name" value="XANTHINE DEHYDROGENASE SUBUNIT C-RELATED"/>
    <property type="match status" value="1"/>
</dbReference>
<dbReference type="InterPro" id="IPR016167">
    <property type="entry name" value="FAD-bd_PCMH_sub1"/>
</dbReference>
<dbReference type="Gene3D" id="3.30.390.50">
    <property type="entry name" value="CO dehydrogenase flavoprotein, C-terminal domain"/>
    <property type="match status" value="1"/>
</dbReference>
<comment type="caution">
    <text evidence="3">The sequence shown here is derived from an EMBL/GenBank/DDBJ whole genome shotgun (WGS) entry which is preliminary data.</text>
</comment>
<dbReference type="InterPro" id="IPR016169">
    <property type="entry name" value="FAD-bd_PCMH_sub2"/>
</dbReference>
<evidence type="ECO:0000313" key="3">
    <source>
        <dbReference type="EMBL" id="GAA2785388.1"/>
    </source>
</evidence>
<evidence type="ECO:0000256" key="1">
    <source>
        <dbReference type="ARBA" id="ARBA00023002"/>
    </source>
</evidence>
<keyword evidence="4" id="KW-1185">Reference proteome</keyword>
<dbReference type="Gene3D" id="3.30.43.10">
    <property type="entry name" value="Uridine Diphospho-n-acetylenolpyruvylglucosamine Reductase, domain 2"/>
    <property type="match status" value="1"/>
</dbReference>
<dbReference type="Gene3D" id="3.30.465.10">
    <property type="match status" value="2"/>
</dbReference>
<name>A0ABN3V9M0_9PSEU</name>
<reference evidence="3 4" key="1">
    <citation type="journal article" date="2019" name="Int. J. Syst. Evol. Microbiol.">
        <title>The Global Catalogue of Microorganisms (GCM) 10K type strain sequencing project: providing services to taxonomists for standard genome sequencing and annotation.</title>
        <authorList>
            <consortium name="The Broad Institute Genomics Platform"/>
            <consortium name="The Broad Institute Genome Sequencing Center for Infectious Disease"/>
            <person name="Wu L."/>
            <person name="Ma J."/>
        </authorList>
    </citation>
    <scope>NUCLEOTIDE SEQUENCE [LARGE SCALE GENOMIC DNA]</scope>
    <source>
        <strain evidence="3 4">JCM 9383</strain>
    </source>
</reference>
<dbReference type="PROSITE" id="PS51387">
    <property type="entry name" value="FAD_PCMH"/>
    <property type="match status" value="1"/>
</dbReference>
<dbReference type="InterPro" id="IPR005107">
    <property type="entry name" value="CO_DH_flav_C"/>
</dbReference>
<feature type="domain" description="FAD-binding PCMH-type" evidence="2">
    <location>
        <begin position="1"/>
        <end position="222"/>
    </location>
</feature>
<dbReference type="InterPro" id="IPR016166">
    <property type="entry name" value="FAD-bd_PCMH"/>
</dbReference>
<dbReference type="InterPro" id="IPR002346">
    <property type="entry name" value="Mopterin_DH_FAD-bd"/>
</dbReference>
<dbReference type="SUPFAM" id="SSF56176">
    <property type="entry name" value="FAD-binding/transporter-associated domain-like"/>
    <property type="match status" value="1"/>
</dbReference>
<proteinExistence type="predicted"/>
<dbReference type="Proteomes" id="UP001500979">
    <property type="component" value="Unassembled WGS sequence"/>
</dbReference>
<keyword evidence="1" id="KW-0560">Oxidoreductase</keyword>
<dbReference type="InterPro" id="IPR051312">
    <property type="entry name" value="Diverse_Substr_Oxidored"/>
</dbReference>
<organism evidence="3 4">
    <name type="scientific">Saccharopolyspora taberi</name>
    <dbReference type="NCBI Taxonomy" id="60895"/>
    <lineage>
        <taxon>Bacteria</taxon>
        <taxon>Bacillati</taxon>
        <taxon>Actinomycetota</taxon>
        <taxon>Actinomycetes</taxon>
        <taxon>Pseudonocardiales</taxon>
        <taxon>Pseudonocardiaceae</taxon>
        <taxon>Saccharopolyspora</taxon>
    </lineage>
</organism>
<dbReference type="PANTHER" id="PTHR42659:SF1">
    <property type="entry name" value="OXIDOREDUCTASE"/>
    <property type="match status" value="1"/>
</dbReference>
<dbReference type="SUPFAM" id="SSF55447">
    <property type="entry name" value="CO dehydrogenase flavoprotein C-terminal domain-like"/>
    <property type="match status" value="1"/>
</dbReference>
<gene>
    <name evidence="3" type="ORF">GCM10010470_19410</name>
</gene>
<accession>A0ABN3V9M0</accession>
<protein>
    <submittedName>
        <fullName evidence="3">Xanthine dehydrogenase family protein subunit M</fullName>
    </submittedName>
</protein>
<dbReference type="SMART" id="SM01092">
    <property type="entry name" value="CO_deh_flav_C"/>
    <property type="match status" value="1"/>
</dbReference>
<dbReference type="InterPro" id="IPR036318">
    <property type="entry name" value="FAD-bd_PCMH-like_sf"/>
</dbReference>
<sequence>MIPFTYQRAEDPGSAVAAVAGTPAAAFLAGGTNLVDHMKLGVTSPELLVDVTGLALDRVEPLDDGGVRIGAGVRNSDLAAHPLIRERFPVLSQALLSGASGQLRNLATTGGNLMQRTRCPYFQDTTTPCNKREPGTGCSAIGGWNRYHAILGASDQCVAVNPSDMAVALCALDAVVQVRGPDGQRSVPVVEFHRLPDGEPQRDTVLGHGELITSVDVPELPMASRYRKVRDRASFAFALVSVAAALDVDDGRVRDVRIAFGGLAHKPWRATRAERSLLGGPATRDGFGRAADAELEAAEPLSGNGFKIPMARAALVSVLAGLAGEDV</sequence>
<evidence type="ECO:0000259" key="2">
    <source>
        <dbReference type="PROSITE" id="PS51387"/>
    </source>
</evidence>
<dbReference type="RefSeq" id="WP_344679193.1">
    <property type="nucleotide sequence ID" value="NZ_BAAAUX010000011.1"/>
</dbReference>
<evidence type="ECO:0000313" key="4">
    <source>
        <dbReference type="Proteomes" id="UP001500979"/>
    </source>
</evidence>